<keyword evidence="8" id="KW-1185">Reference proteome</keyword>
<keyword evidence="4" id="KW-0472">Membrane</keyword>
<dbReference type="HOGENOM" id="CLU_000445_107_27_7"/>
<name>C7LSX3_DESBD</name>
<evidence type="ECO:0000259" key="5">
    <source>
        <dbReference type="PROSITE" id="PS50111"/>
    </source>
</evidence>
<dbReference type="SUPFAM" id="SSF58104">
    <property type="entry name" value="Methyl-accepting chemotaxis protein (MCP) signaling domain"/>
    <property type="match status" value="1"/>
</dbReference>
<comment type="similarity">
    <text evidence="2">Belongs to the methyl-accepting chemotaxis (MCP) protein family.</text>
</comment>
<dbReference type="GO" id="GO:0016020">
    <property type="term" value="C:membrane"/>
    <property type="evidence" value="ECO:0007669"/>
    <property type="project" value="InterPro"/>
</dbReference>
<dbReference type="SMART" id="SM00283">
    <property type="entry name" value="MA"/>
    <property type="match status" value="1"/>
</dbReference>
<dbReference type="Gene3D" id="1.10.287.950">
    <property type="entry name" value="Methyl-accepting chemotaxis protein"/>
    <property type="match status" value="1"/>
</dbReference>
<dbReference type="AlphaFoldDB" id="C7LSX3"/>
<organism evidence="7 8">
    <name type="scientific">Desulfomicrobium baculatum (strain DSM 4028 / VKM B-1378 / X)</name>
    <name type="common">Desulfovibrio baculatus</name>
    <dbReference type="NCBI Taxonomy" id="525897"/>
    <lineage>
        <taxon>Bacteria</taxon>
        <taxon>Pseudomonadati</taxon>
        <taxon>Thermodesulfobacteriota</taxon>
        <taxon>Desulfovibrionia</taxon>
        <taxon>Desulfovibrionales</taxon>
        <taxon>Desulfomicrobiaceae</taxon>
        <taxon>Desulfomicrobium</taxon>
    </lineage>
</organism>
<dbReference type="EMBL" id="CP001629">
    <property type="protein sequence ID" value="ACU90723.1"/>
    <property type="molecule type" value="Genomic_DNA"/>
</dbReference>
<feature type="domain" description="Methyl-accepting transducer" evidence="5">
    <location>
        <begin position="353"/>
        <end position="589"/>
    </location>
</feature>
<dbReference type="PROSITE" id="PS50885">
    <property type="entry name" value="HAMP"/>
    <property type="match status" value="1"/>
</dbReference>
<dbReference type="InterPro" id="IPR004089">
    <property type="entry name" value="MCPsignal_dom"/>
</dbReference>
<dbReference type="InterPro" id="IPR003660">
    <property type="entry name" value="HAMP_dom"/>
</dbReference>
<evidence type="ECO:0000313" key="8">
    <source>
        <dbReference type="Proteomes" id="UP000002216"/>
    </source>
</evidence>
<evidence type="ECO:0000256" key="2">
    <source>
        <dbReference type="ARBA" id="ARBA00029447"/>
    </source>
</evidence>
<dbReference type="Pfam" id="PF00672">
    <property type="entry name" value="HAMP"/>
    <property type="match status" value="1"/>
</dbReference>
<keyword evidence="4" id="KW-1133">Transmembrane helix</keyword>
<dbReference type="InterPro" id="IPR004090">
    <property type="entry name" value="Chemotax_Me-accpt_rcpt"/>
</dbReference>
<reference evidence="7 8" key="1">
    <citation type="journal article" date="2009" name="Stand. Genomic Sci.">
        <title>Complete genome sequence of Desulfomicrobium baculatum type strain (X).</title>
        <authorList>
            <person name="Copeland A."/>
            <person name="Spring S."/>
            <person name="Goker M."/>
            <person name="Schneider S."/>
            <person name="Lapidus A."/>
            <person name="Del Rio T.G."/>
            <person name="Tice H."/>
            <person name="Cheng J.F."/>
            <person name="Chen F."/>
            <person name="Nolan M."/>
            <person name="Bruce D."/>
            <person name="Goodwin L."/>
            <person name="Pitluck S."/>
            <person name="Ivanova N."/>
            <person name="Mavrommatis K."/>
            <person name="Ovchinnikova G."/>
            <person name="Pati A."/>
            <person name="Chen A."/>
            <person name="Palaniappan K."/>
            <person name="Land M."/>
            <person name="Hauser L."/>
            <person name="Chang Y.J."/>
            <person name="Jeffries C.C."/>
            <person name="Meincke L."/>
            <person name="Sims D."/>
            <person name="Brettin T."/>
            <person name="Detter J.C."/>
            <person name="Han C."/>
            <person name="Chain P."/>
            <person name="Bristow J."/>
            <person name="Eisen J.A."/>
            <person name="Markowitz V."/>
            <person name="Hugenholtz P."/>
            <person name="Kyrpides N.C."/>
            <person name="Klenk H.P."/>
            <person name="Lucas S."/>
        </authorList>
    </citation>
    <scope>NUCLEOTIDE SEQUENCE [LARGE SCALE GENOMIC DNA]</scope>
    <source>
        <strain evidence="8">DSM 4028 / VKM B-1378 / X</strain>
    </source>
</reference>
<evidence type="ECO:0000259" key="6">
    <source>
        <dbReference type="PROSITE" id="PS50885"/>
    </source>
</evidence>
<evidence type="ECO:0000313" key="7">
    <source>
        <dbReference type="EMBL" id="ACU90723.1"/>
    </source>
</evidence>
<dbReference type="CDD" id="cd06225">
    <property type="entry name" value="HAMP"/>
    <property type="match status" value="1"/>
</dbReference>
<dbReference type="STRING" id="525897.Dbac_2646"/>
<dbReference type="SMART" id="SM00304">
    <property type="entry name" value="HAMP"/>
    <property type="match status" value="1"/>
</dbReference>
<dbReference type="PANTHER" id="PTHR32089">
    <property type="entry name" value="METHYL-ACCEPTING CHEMOTAXIS PROTEIN MCPB"/>
    <property type="match status" value="1"/>
</dbReference>
<keyword evidence="4" id="KW-0812">Transmembrane</keyword>
<dbReference type="Proteomes" id="UP000002216">
    <property type="component" value="Chromosome"/>
</dbReference>
<gene>
    <name evidence="7" type="ordered locus">Dbac_2646</name>
</gene>
<dbReference type="PRINTS" id="PR00260">
    <property type="entry name" value="CHEMTRNSDUCR"/>
</dbReference>
<dbReference type="InterPro" id="IPR032255">
    <property type="entry name" value="HBM"/>
</dbReference>
<dbReference type="Pfam" id="PF00015">
    <property type="entry name" value="MCPsignal"/>
    <property type="match status" value="1"/>
</dbReference>
<accession>C7LSX3</accession>
<dbReference type="KEGG" id="dba:Dbac_2646"/>
<dbReference type="PANTHER" id="PTHR32089:SF112">
    <property type="entry name" value="LYSOZYME-LIKE PROTEIN-RELATED"/>
    <property type="match status" value="1"/>
</dbReference>
<feature type="domain" description="HAMP" evidence="6">
    <location>
        <begin position="282"/>
        <end position="334"/>
    </location>
</feature>
<evidence type="ECO:0000256" key="3">
    <source>
        <dbReference type="PROSITE-ProRule" id="PRU00284"/>
    </source>
</evidence>
<keyword evidence="1 3" id="KW-0807">Transducer</keyword>
<protein>
    <submittedName>
        <fullName evidence="7">Methyl-accepting chemotaxis sensory transducer</fullName>
    </submittedName>
</protein>
<dbReference type="GO" id="GO:0006935">
    <property type="term" value="P:chemotaxis"/>
    <property type="evidence" value="ECO:0007669"/>
    <property type="project" value="InterPro"/>
</dbReference>
<dbReference type="PROSITE" id="PS50111">
    <property type="entry name" value="CHEMOTAXIS_TRANSDUC_2"/>
    <property type="match status" value="1"/>
</dbReference>
<evidence type="ECO:0000256" key="1">
    <source>
        <dbReference type="ARBA" id="ARBA00023224"/>
    </source>
</evidence>
<evidence type="ECO:0000256" key="4">
    <source>
        <dbReference type="SAM" id="Phobius"/>
    </source>
</evidence>
<dbReference type="SMART" id="SM01358">
    <property type="entry name" value="HBM"/>
    <property type="match status" value="1"/>
</dbReference>
<feature type="transmembrane region" description="Helical" evidence="4">
    <location>
        <begin position="6"/>
        <end position="24"/>
    </location>
</feature>
<proteinExistence type="inferred from homology"/>
<dbReference type="eggNOG" id="COG0840">
    <property type="taxonomic scope" value="Bacteria"/>
</dbReference>
<dbReference type="GO" id="GO:0007165">
    <property type="term" value="P:signal transduction"/>
    <property type="evidence" value="ECO:0007669"/>
    <property type="project" value="UniProtKB-KW"/>
</dbReference>
<sequence>MTLRIKLFSIAITAIIGFLCVFFVNEYGTQRKDKAALLLEEATHVQIGMLEARRSEKDFLARKDMKYEAIVRETVARTLEELGHLSEEPSLRDKAAVIKGLMNEYLTHFSSVVQNEQLLGLNENEGLTGELRSSIHKVEKLIADRNSDALSVRMLMLRRLEKDFMLRGDIKYVESFQKEMLRMRRTAEDALADDPQAMQSINDLLAAYDQSFTAYVKEAAVIKETQEQFRKIIRKTEPLIEELASTTHQLITDEKKSIRQLTIIGVLIFSTLTLGVIALVMRSITAPLNHLAAQSLKVAQGDYTVIISYKVKDPIGHLADSMNIMIERTKAMLAEISAATQTLAASSSELSAISGQMTAGAGQTAAMASTVNTSSEEVSESMNSVSAAMEQATNNIGTVAAAAEEMSATIQEIAQNSERARATTSSAVDKARETSGKVNELGLAAKEISTVTATIAAISSQTNLLALNATIEAARAGEAGRGFAVVANEIKELAQQTARATEDIREKITDVQDVTTRTVLEITDITGLIHEMNDIIGTIATAVEEQSVTTRDIAENVGQASMGITEINESIASSSAMTKSISSDISQVRMASDEMSVSSRTVQESSTELSQLAERLADLVSQFKI</sequence>
<feature type="transmembrane region" description="Helical" evidence="4">
    <location>
        <begin position="261"/>
        <end position="281"/>
    </location>
</feature>
<dbReference type="RefSeq" id="WP_015774812.1">
    <property type="nucleotide sequence ID" value="NC_013173.1"/>
</dbReference>
<dbReference type="GO" id="GO:0004888">
    <property type="term" value="F:transmembrane signaling receptor activity"/>
    <property type="evidence" value="ECO:0007669"/>
    <property type="project" value="InterPro"/>
</dbReference>